<dbReference type="AlphaFoldDB" id="A0A1J1I8Z3"/>
<dbReference type="EMBL" id="CVRI01000040">
    <property type="protein sequence ID" value="CRK94897.1"/>
    <property type="molecule type" value="Genomic_DNA"/>
</dbReference>
<gene>
    <name evidence="1" type="ORF">CLUMA_CG008389</name>
</gene>
<evidence type="ECO:0000313" key="1">
    <source>
        <dbReference type="EMBL" id="CRK94897.1"/>
    </source>
</evidence>
<proteinExistence type="predicted"/>
<name>A0A1J1I8Z3_9DIPT</name>
<reference evidence="1 2" key="1">
    <citation type="submission" date="2015-04" db="EMBL/GenBank/DDBJ databases">
        <authorList>
            <person name="Syromyatnikov M.Y."/>
            <person name="Popov V.N."/>
        </authorList>
    </citation>
    <scope>NUCLEOTIDE SEQUENCE [LARGE SCALE GENOMIC DNA]</scope>
</reference>
<protein>
    <submittedName>
        <fullName evidence="1">CLUMA_CG008389, isoform A</fullName>
    </submittedName>
</protein>
<evidence type="ECO:0000313" key="2">
    <source>
        <dbReference type="Proteomes" id="UP000183832"/>
    </source>
</evidence>
<accession>A0A1J1I8Z3</accession>
<organism evidence="1 2">
    <name type="scientific">Clunio marinus</name>
    <dbReference type="NCBI Taxonomy" id="568069"/>
    <lineage>
        <taxon>Eukaryota</taxon>
        <taxon>Metazoa</taxon>
        <taxon>Ecdysozoa</taxon>
        <taxon>Arthropoda</taxon>
        <taxon>Hexapoda</taxon>
        <taxon>Insecta</taxon>
        <taxon>Pterygota</taxon>
        <taxon>Neoptera</taxon>
        <taxon>Endopterygota</taxon>
        <taxon>Diptera</taxon>
        <taxon>Nematocera</taxon>
        <taxon>Chironomoidea</taxon>
        <taxon>Chironomidae</taxon>
        <taxon>Clunio</taxon>
    </lineage>
</organism>
<dbReference type="Proteomes" id="UP000183832">
    <property type="component" value="Unassembled WGS sequence"/>
</dbReference>
<keyword evidence="2" id="KW-1185">Reference proteome</keyword>
<sequence length="64" mass="7470">MLSDSPLCYRFIFAQGNSIYFASLKDCNMKVYRPLLNLVEKKSSKPLDFPLSSLFTCYNLRRKP</sequence>